<evidence type="ECO:0000256" key="8">
    <source>
        <dbReference type="ARBA" id="ARBA00022989"/>
    </source>
</evidence>
<sequence length="2206" mass="246003">MGEREALNAAQEDNRENLDAQSYPSFVLTDCPALEPTEASQQLRKTPRFRRAFFRRAAELAAATDRITVLLWRAFMFRLRYPIMTLIGLLVPAPLVSTVALVASACTILAHYQDVEFNYIPTNMTSTRHMVCNFAAYRNRTSNMKMASIPTSYWELYQVLFSVFNTVNALKYADLCTTPSSLMGSFGRRYDGLHLMYLPAILHYGGFLAFVDKDGTDCQQLRIFMEKFVHTVAPYLMKKTTVGDLFKTFPSEKALDKYRRAAAAEKKRPIHSAFVCRAAGRGQLDVTIRMHVRRGTPRSFANDSVKFLRRHYTSYNSTTYFGGASFLLEADVIGTPNEGKPYGHLTGGFLDLLTLAHVFNLDRTKVRQLPAGSPVSPEFQPQWERTSEAFYKMFDYFGRIPVLDSVAFSRNRKGLFRSFVGEAEHHLAQMLALVICISAANDQETPSGLSEVYRHLLPAWLLGPGYGVVRLFTRRAAATGCDPDTPSMQLLERVFYSRTQKMGIDLIMAAVGPLQGMLRNVSGPMRRAYSPFNFLESAMPFVPATVISRSGKPHSCAAPFVVLFVCILWQVVKAIMVDKETGFKNMLKILGISDRVLWTSWYLFFTLYNLPTLVAVAFISQYFAFTLSDIWFIILLFMLALVASISFALFVTALFTDGNLAAWNPHLQRVFMVACPAAALGVGIDIAWIFNEPYIGGIRSSTLKRPPKIQQEARETSENPFYVDSKGGEEDNKPLLEVRGVHKNFRTWKTKKCSRGSVQAVRGVSFSVYRDEIFGLLGQNGAGKSTLISVITGSFAATSGDVLIDGVSVRQHPSHARCNIGYCPQFDVLLPYLTIEETLWLYAALRGIPRRRRTEEVAELMSMMKLSEMAKVQVVALSGGWRRRVSSSVAFLGDPNIVFLDEPTAGMDILYRRTFWDSVRGLSKGRCIVLITHMMEEADYLCDRLAIMVDGVIASEGTALTLKSRFGSGYIISVILRKQGEREEQRANRKLRQLLRAFEHPPTIAEVSRHELRIVCPFSHSFQLPRLFSELEMNAQNYGIESAVLGFASLEEVFLNVVKLAKGRDPESAGTDKEKGRSRSRAAPSLGAARDVVSINAMPTPANERCLSTACRVPALPDNGRAQRPAQSTRHGPASASQSLNIRVIRALVAKRIRLLYRDWALVTVSFFIPLILMGLTLYLRSEKSEPRVPLTGQQLYEYRLPKSIHSEVPYGGRGWMLGALDQCYSPFMTHRNVSENVKNNNDMYEFLLGGYFGPHFPRFGAYVTPEGQADISDEASQLEVTIWHNSTFRDAIPLHYSHLVNCIAQARTGTWNAVFASNQPFEDTDDKSLDGLVVGFFTVIAYSFVAAGVGKVCIVERVRKVRHQQILAQVTPFQYWISSYIVDMVLLLLPCSIIFGMMLWVDITPLVGPHQRGAFLLGTVLFCFSVCPLGYAISMGLDSAMTFVIVMLLLGWSLPSIQALFTEVSGLQGMYSQYLRYIFMLLPHAALCELLTNLAMMNQLTGGDVKAKELVNWMEFSKTGCPLLYLGLTILLNWMICIVVDCAINYPMSRARVLASLSKFVVSLVRFAGSCLCCPCSLCLSCLPNRNGNSQAGLRSGVPAETSRKTGLRATRANNDGVLFRSRNTNGIMGLNVQEEETRAATEVQQLRRRCRNPESSFSIDSHLHSEDFDRGEQETQNPPSTAVPPGAADGGQLPLVVHRLGKTYPPPILQRCFCCFCPRSWSRKLPFCSGCKRPQPTQALKGVSFCVPRGSCFAYIGINGSGKSTTFNIIGSLMPQSTGSVFIGGYDALQQAQKARAKLRYCPQTDALLPTLTGAEHVYLYGCLLGLRRHQLRDFCADFFDVIGCKKYMHTLVKSYSGGTKRKLSLGIAMLGEVDLLLLDEPTSGVDPESRQVLWRMIEEAKNCQTSGKAIVLTSHSMEECEVLGDRVGIIHKGKMLCLGTPAELRSAYGHGYQIECVFVAAAVSRDPSLPRRFISVLQKTLPTLHVLHRMAYKVTASVAKGAVSLATIFCEVEAAKARFAVEAYVVSETTLEEVFVEVSLRADGKRRQELRVAFHAFDKNKTGKLDINEMKYLLKSIGVCLSRREQKALEAEYADRGEFDYEDLLTLGQVVYNDVAIERALVLALRKLTPKGAKTVSRTVLRDMLLNLGMGVKLTEEQVDMFLDICCSEDGKRSDEIQISTFIYRQVLVLLILASLHAEVLRD</sequence>
<dbReference type="InterPro" id="IPR026082">
    <property type="entry name" value="ABCA"/>
</dbReference>
<feature type="domain" description="EF-hand" evidence="12">
    <location>
        <begin position="2048"/>
        <end position="2083"/>
    </location>
</feature>
<feature type="transmembrane region" description="Helical" evidence="11">
    <location>
        <begin position="1441"/>
        <end position="1463"/>
    </location>
</feature>
<dbReference type="CDD" id="cd03263">
    <property type="entry name" value="ABC_subfamily_A"/>
    <property type="match status" value="2"/>
</dbReference>
<dbReference type="Gene3D" id="1.10.238.10">
    <property type="entry name" value="EF-hand"/>
    <property type="match status" value="1"/>
</dbReference>
<reference evidence="14" key="1">
    <citation type="submission" date="2013-10" db="EMBL/GenBank/DDBJ databases">
        <title>Genomic analysis of the causative agents of coccidiosis in chickens.</title>
        <authorList>
            <person name="Reid A.J."/>
            <person name="Blake D."/>
            <person name="Billington K."/>
            <person name="Browne H."/>
            <person name="Dunn M."/>
            <person name="Hung S."/>
            <person name="Kawahara F."/>
            <person name="Miranda-Saavedra D."/>
            <person name="Mourier T."/>
            <person name="Nagra H."/>
            <person name="Otto T.D."/>
            <person name="Rawlings N."/>
            <person name="Sanchez A."/>
            <person name="Sanders M."/>
            <person name="Subramaniam C."/>
            <person name="Tay Y."/>
            <person name="Dear P."/>
            <person name="Doerig C."/>
            <person name="Gruber A."/>
            <person name="Parkinson J."/>
            <person name="Shirley M."/>
            <person name="Wan K.L."/>
            <person name="Berriman M."/>
            <person name="Tomley F."/>
            <person name="Pain A."/>
        </authorList>
    </citation>
    <scope>NUCLEOTIDE SEQUENCE [LARGE SCALE GENOMIC DNA]</scope>
    <source>
        <strain evidence="14">Houghton</strain>
    </source>
</reference>
<reference evidence="14" key="2">
    <citation type="submission" date="2013-10" db="EMBL/GenBank/DDBJ databases">
        <authorList>
            <person name="Aslett M."/>
        </authorList>
    </citation>
    <scope>NUCLEOTIDE SEQUENCE [LARGE SCALE GENOMIC DNA]</scope>
    <source>
        <strain evidence="14">Houghton</strain>
    </source>
</reference>
<dbReference type="PROSITE" id="PS50893">
    <property type="entry name" value="ABC_TRANSPORTER_2"/>
    <property type="match status" value="2"/>
</dbReference>
<dbReference type="GO" id="GO:0016887">
    <property type="term" value="F:ATP hydrolysis activity"/>
    <property type="evidence" value="ECO:0007669"/>
    <property type="project" value="InterPro"/>
</dbReference>
<feature type="compositionally biased region" description="Basic and acidic residues" evidence="10">
    <location>
        <begin position="1663"/>
        <end position="1675"/>
    </location>
</feature>
<dbReference type="Pfam" id="PF12698">
    <property type="entry name" value="ABC2_membrane_3"/>
    <property type="match status" value="1"/>
</dbReference>
<evidence type="ECO:0000259" key="12">
    <source>
        <dbReference type="PROSITE" id="PS50222"/>
    </source>
</evidence>
<evidence type="ECO:0000256" key="3">
    <source>
        <dbReference type="ARBA" id="ARBA00022448"/>
    </source>
</evidence>
<dbReference type="SUPFAM" id="SSF47473">
    <property type="entry name" value="EF-hand"/>
    <property type="match status" value="1"/>
</dbReference>
<dbReference type="Pfam" id="PF00005">
    <property type="entry name" value="ABC_tran"/>
    <property type="match status" value="2"/>
</dbReference>
<dbReference type="InterPro" id="IPR002048">
    <property type="entry name" value="EF_hand_dom"/>
</dbReference>
<feature type="transmembrane region" description="Helical" evidence="11">
    <location>
        <begin position="1475"/>
        <end position="1497"/>
    </location>
</feature>
<feature type="transmembrane region" description="Helical" evidence="11">
    <location>
        <begin position="1333"/>
        <end position="1356"/>
    </location>
</feature>
<feature type="domain" description="ABC transporter" evidence="13">
    <location>
        <begin position="736"/>
        <end position="975"/>
    </location>
</feature>
<evidence type="ECO:0000313" key="14">
    <source>
        <dbReference type="EMBL" id="CDI75907.1"/>
    </source>
</evidence>
<evidence type="ECO:0000256" key="11">
    <source>
        <dbReference type="SAM" id="Phobius"/>
    </source>
</evidence>
<dbReference type="PROSITE" id="PS50222">
    <property type="entry name" value="EF_HAND_2"/>
    <property type="match status" value="1"/>
</dbReference>
<name>U6G8Q4_9EIME</name>
<keyword evidence="9 11" id="KW-0472">Membrane</keyword>
<feature type="transmembrane region" description="Helical" evidence="11">
    <location>
        <begin position="596"/>
        <end position="624"/>
    </location>
</feature>
<dbReference type="EMBL" id="HG691204">
    <property type="protein sequence ID" value="CDI75907.1"/>
    <property type="molecule type" value="Genomic_DNA"/>
</dbReference>
<keyword evidence="4 11" id="KW-0812">Transmembrane</keyword>
<evidence type="ECO:0000256" key="10">
    <source>
        <dbReference type="SAM" id="MobiDB-lite"/>
    </source>
</evidence>
<evidence type="ECO:0000256" key="1">
    <source>
        <dbReference type="ARBA" id="ARBA00004141"/>
    </source>
</evidence>
<feature type="transmembrane region" description="Helical" evidence="11">
    <location>
        <begin position="667"/>
        <end position="690"/>
    </location>
</feature>
<dbReference type="InterPro" id="IPR018247">
    <property type="entry name" value="EF_Hand_1_Ca_BS"/>
</dbReference>
<comment type="subcellular location">
    <subcellularLocation>
        <location evidence="1">Membrane</location>
        <topology evidence="1">Multi-pass membrane protein</topology>
    </subcellularLocation>
</comment>
<evidence type="ECO:0000313" key="15">
    <source>
        <dbReference type="Proteomes" id="UP000018201"/>
    </source>
</evidence>
<dbReference type="SUPFAM" id="SSF52540">
    <property type="entry name" value="P-loop containing nucleoside triphosphate hydrolases"/>
    <property type="match status" value="2"/>
</dbReference>
<feature type="transmembrane region" description="Helical" evidence="11">
    <location>
        <begin position="630"/>
        <end position="655"/>
    </location>
</feature>
<dbReference type="Gene3D" id="3.40.50.300">
    <property type="entry name" value="P-loop containing nucleotide triphosphate hydrolases"/>
    <property type="match status" value="2"/>
</dbReference>
<keyword evidence="15" id="KW-1185">Reference proteome</keyword>
<feature type="compositionally biased region" description="Basic and acidic residues" evidence="10">
    <location>
        <begin position="1064"/>
        <end position="1077"/>
    </location>
</feature>
<feature type="transmembrane region" description="Helical" evidence="11">
    <location>
        <begin position="83"/>
        <end position="112"/>
    </location>
</feature>
<feature type="region of interest" description="Disordered" evidence="10">
    <location>
        <begin position="1064"/>
        <end position="1086"/>
    </location>
</feature>
<keyword evidence="3" id="KW-0813">Transport</keyword>
<dbReference type="FunFam" id="3.40.50.300:FF:000335">
    <property type="entry name" value="ATP binding cassette subfamily A member 5"/>
    <property type="match status" value="2"/>
</dbReference>
<dbReference type="GO" id="GO:0005524">
    <property type="term" value="F:ATP binding"/>
    <property type="evidence" value="ECO:0007669"/>
    <property type="project" value="UniProtKB-KW"/>
</dbReference>
<feature type="transmembrane region" description="Helical" evidence="11">
    <location>
        <begin position="1160"/>
        <end position="1180"/>
    </location>
</feature>
<dbReference type="GO" id="GO:0005509">
    <property type="term" value="F:calcium ion binding"/>
    <property type="evidence" value="ECO:0007669"/>
    <property type="project" value="InterPro"/>
</dbReference>
<gene>
    <name evidence="14" type="ORF">EPH_0006550</name>
</gene>
<dbReference type="Pfam" id="PF13405">
    <property type="entry name" value="EF-hand_6"/>
    <property type="match status" value="1"/>
</dbReference>
<dbReference type="InterPro" id="IPR013525">
    <property type="entry name" value="ABC2_TM"/>
</dbReference>
<dbReference type="CDD" id="cd00051">
    <property type="entry name" value="EFh"/>
    <property type="match status" value="1"/>
</dbReference>
<dbReference type="InterPro" id="IPR003593">
    <property type="entry name" value="AAA+_ATPase"/>
</dbReference>
<dbReference type="InterPro" id="IPR011992">
    <property type="entry name" value="EF-hand-dom_pair"/>
</dbReference>
<dbReference type="PANTHER" id="PTHR19229:SF250">
    <property type="entry name" value="ABC TRANSPORTER DOMAIN-CONTAINING PROTEIN-RELATED"/>
    <property type="match status" value="1"/>
</dbReference>
<evidence type="ECO:0000259" key="13">
    <source>
        <dbReference type="PROSITE" id="PS50893"/>
    </source>
</evidence>
<dbReference type="SMART" id="SM00054">
    <property type="entry name" value="EFh"/>
    <property type="match status" value="1"/>
</dbReference>
<keyword evidence="8 11" id="KW-1133">Transmembrane helix</keyword>
<feature type="region of interest" description="Disordered" evidence="10">
    <location>
        <begin position="1651"/>
        <end position="1691"/>
    </location>
</feature>
<dbReference type="GO" id="GO:0140359">
    <property type="term" value="F:ABC-type transporter activity"/>
    <property type="evidence" value="ECO:0007669"/>
    <property type="project" value="InterPro"/>
</dbReference>
<feature type="domain" description="ABC transporter" evidence="13">
    <location>
        <begin position="1727"/>
        <end position="1960"/>
    </location>
</feature>
<feature type="transmembrane region" description="Helical" evidence="11">
    <location>
        <begin position="557"/>
        <end position="576"/>
    </location>
</feature>
<evidence type="ECO:0000256" key="5">
    <source>
        <dbReference type="ARBA" id="ARBA00022741"/>
    </source>
</evidence>
<keyword evidence="7" id="KW-0067">ATP-binding</keyword>
<keyword evidence="6" id="KW-0106">Calcium</keyword>
<dbReference type="OrthoDB" id="10255969at2759"/>
<dbReference type="InterPro" id="IPR027417">
    <property type="entry name" value="P-loop_NTPase"/>
</dbReference>
<evidence type="ECO:0000256" key="4">
    <source>
        <dbReference type="ARBA" id="ARBA00022692"/>
    </source>
</evidence>
<dbReference type="GO" id="GO:0016020">
    <property type="term" value="C:membrane"/>
    <property type="evidence" value="ECO:0007669"/>
    <property type="project" value="UniProtKB-SubCell"/>
</dbReference>
<organism evidence="14 15">
    <name type="scientific">Eimeria praecox</name>
    <dbReference type="NCBI Taxonomy" id="51316"/>
    <lineage>
        <taxon>Eukaryota</taxon>
        <taxon>Sar</taxon>
        <taxon>Alveolata</taxon>
        <taxon>Apicomplexa</taxon>
        <taxon>Conoidasida</taxon>
        <taxon>Coccidia</taxon>
        <taxon>Eucoccidiorida</taxon>
        <taxon>Eimeriorina</taxon>
        <taxon>Eimeriidae</taxon>
        <taxon>Eimeria</taxon>
    </lineage>
</organism>
<dbReference type="GO" id="GO:0005319">
    <property type="term" value="F:lipid transporter activity"/>
    <property type="evidence" value="ECO:0007669"/>
    <property type="project" value="TreeGrafter"/>
</dbReference>
<feature type="transmembrane region" description="Helical" evidence="11">
    <location>
        <begin position="1376"/>
        <end position="1402"/>
    </location>
</feature>
<dbReference type="SMART" id="SM00382">
    <property type="entry name" value="AAA"/>
    <property type="match status" value="2"/>
</dbReference>
<keyword evidence="5" id="KW-0547">Nucleotide-binding</keyword>
<dbReference type="PANTHER" id="PTHR19229">
    <property type="entry name" value="ATP-BINDING CASSETTE TRANSPORTER SUBFAMILY A ABCA"/>
    <property type="match status" value="1"/>
</dbReference>
<proteinExistence type="inferred from homology"/>
<evidence type="ECO:0000256" key="2">
    <source>
        <dbReference type="ARBA" id="ARBA00008869"/>
    </source>
</evidence>
<protein>
    <recommendedName>
        <fullName evidence="16">ABC transporter</fullName>
    </recommendedName>
</protein>
<comment type="similarity">
    <text evidence="2">Belongs to the ABC transporter superfamily. ABCA family.</text>
</comment>
<dbReference type="VEuPathDB" id="ToxoDB:EPH_0006550"/>
<dbReference type="Proteomes" id="UP000018201">
    <property type="component" value="Unassembled WGS sequence"/>
</dbReference>
<evidence type="ECO:0000256" key="7">
    <source>
        <dbReference type="ARBA" id="ARBA00022840"/>
    </source>
</evidence>
<feature type="transmembrane region" description="Helical" evidence="11">
    <location>
        <begin position="1524"/>
        <end position="1545"/>
    </location>
</feature>
<evidence type="ECO:0000256" key="6">
    <source>
        <dbReference type="ARBA" id="ARBA00022837"/>
    </source>
</evidence>
<feature type="transmembrane region" description="Helical" evidence="11">
    <location>
        <begin position="1414"/>
        <end position="1435"/>
    </location>
</feature>
<dbReference type="InterPro" id="IPR003439">
    <property type="entry name" value="ABC_transporter-like_ATP-bd"/>
</dbReference>
<dbReference type="PROSITE" id="PS00018">
    <property type="entry name" value="EF_HAND_1"/>
    <property type="match status" value="1"/>
</dbReference>
<evidence type="ECO:0008006" key="16">
    <source>
        <dbReference type="Google" id="ProtNLM"/>
    </source>
</evidence>
<evidence type="ECO:0000256" key="9">
    <source>
        <dbReference type="ARBA" id="ARBA00023136"/>
    </source>
</evidence>
<accession>U6G8Q4</accession>